<evidence type="ECO:0008006" key="3">
    <source>
        <dbReference type="Google" id="ProtNLM"/>
    </source>
</evidence>
<name>A0A8J3BBA8_9BACI</name>
<dbReference type="Pfam" id="PF13072">
    <property type="entry name" value="MciZ"/>
    <property type="match status" value="1"/>
</dbReference>
<dbReference type="RefSeq" id="WP_157057917.1">
    <property type="nucleotide sequence ID" value="NZ_BMOF01000056.1"/>
</dbReference>
<comment type="caution">
    <text evidence="1">The sequence shown here is derived from an EMBL/GenBank/DDBJ whole genome shotgun (WGS) entry which is preliminary data.</text>
</comment>
<reference evidence="1" key="2">
    <citation type="submission" date="2020-09" db="EMBL/GenBank/DDBJ databases">
        <authorList>
            <person name="Sun Q."/>
            <person name="Ohkuma M."/>
        </authorList>
    </citation>
    <scope>NUCLEOTIDE SEQUENCE</scope>
    <source>
        <strain evidence="1">JCM 14719</strain>
    </source>
</reference>
<evidence type="ECO:0000313" key="1">
    <source>
        <dbReference type="EMBL" id="GGK06715.1"/>
    </source>
</evidence>
<keyword evidence="2" id="KW-1185">Reference proteome</keyword>
<protein>
    <recommendedName>
        <fullName evidence="3">Z-ring formation inhibitor MciZ</fullName>
    </recommendedName>
</protein>
<accession>A0A8J3BBA8</accession>
<dbReference type="Proteomes" id="UP000637720">
    <property type="component" value="Unassembled WGS sequence"/>
</dbReference>
<proteinExistence type="predicted"/>
<reference evidence="1" key="1">
    <citation type="journal article" date="2014" name="Int. J. Syst. Evol. Microbiol.">
        <title>Complete genome sequence of Corynebacterium casei LMG S-19264T (=DSM 44701T), isolated from a smear-ripened cheese.</title>
        <authorList>
            <consortium name="US DOE Joint Genome Institute (JGI-PGF)"/>
            <person name="Walter F."/>
            <person name="Albersmeier A."/>
            <person name="Kalinowski J."/>
            <person name="Ruckert C."/>
        </authorList>
    </citation>
    <scope>NUCLEOTIDE SEQUENCE</scope>
    <source>
        <strain evidence="1">JCM 14719</strain>
    </source>
</reference>
<dbReference type="InterPro" id="IPR025177">
    <property type="entry name" value="MciZ"/>
</dbReference>
<sequence length="46" mass="5484">MKTYLSPRHLRLVGRAWEIRAALRSLAASDLTVREFLRRMTTWTRP</sequence>
<organism evidence="1 2">
    <name type="scientific">Calditerricola satsumensis</name>
    <dbReference type="NCBI Taxonomy" id="373054"/>
    <lineage>
        <taxon>Bacteria</taxon>
        <taxon>Bacillati</taxon>
        <taxon>Bacillota</taxon>
        <taxon>Bacilli</taxon>
        <taxon>Bacillales</taxon>
        <taxon>Bacillaceae</taxon>
        <taxon>Calditerricola</taxon>
    </lineage>
</organism>
<dbReference type="AlphaFoldDB" id="A0A8J3BBA8"/>
<dbReference type="EMBL" id="BMOF01000056">
    <property type="protein sequence ID" value="GGK06715.1"/>
    <property type="molecule type" value="Genomic_DNA"/>
</dbReference>
<gene>
    <name evidence="1" type="ORF">GCM10007043_20990</name>
</gene>
<evidence type="ECO:0000313" key="2">
    <source>
        <dbReference type="Proteomes" id="UP000637720"/>
    </source>
</evidence>